<proteinExistence type="predicted"/>
<organism evidence="7 8">
    <name type="scientific">Marssonina brunnea f. sp. multigermtubi (strain MB_m1)</name>
    <name type="common">Marssonina leaf spot fungus</name>
    <dbReference type="NCBI Taxonomy" id="1072389"/>
    <lineage>
        <taxon>Eukaryota</taxon>
        <taxon>Fungi</taxon>
        <taxon>Dikarya</taxon>
        <taxon>Ascomycota</taxon>
        <taxon>Pezizomycotina</taxon>
        <taxon>Leotiomycetes</taxon>
        <taxon>Helotiales</taxon>
        <taxon>Drepanopezizaceae</taxon>
        <taxon>Drepanopeziza</taxon>
    </lineage>
</organism>
<dbReference type="Gene3D" id="1.20.1250.20">
    <property type="entry name" value="MFS general substrate transporter like domains"/>
    <property type="match status" value="1"/>
</dbReference>
<dbReference type="KEGG" id="mbe:MBM_04785"/>
<evidence type="ECO:0000256" key="1">
    <source>
        <dbReference type="ARBA" id="ARBA00004141"/>
    </source>
</evidence>
<name>K1X915_MARBU</name>
<gene>
    <name evidence="7" type="ORF">MBM_04785</name>
</gene>
<dbReference type="Proteomes" id="UP000006753">
    <property type="component" value="Unassembled WGS sequence"/>
</dbReference>
<reference evidence="7 8" key="1">
    <citation type="journal article" date="2012" name="BMC Genomics">
        <title>Sequencing the genome of Marssonina brunnea reveals fungus-poplar co-evolution.</title>
        <authorList>
            <person name="Zhu S."/>
            <person name="Cao Y.-Z."/>
            <person name="Jiang C."/>
            <person name="Tan B.-Y."/>
            <person name="Wang Z."/>
            <person name="Feng S."/>
            <person name="Zhang L."/>
            <person name="Su X.-H."/>
            <person name="Brejova B."/>
            <person name="Vinar T."/>
            <person name="Xu M."/>
            <person name="Wang M.-X."/>
            <person name="Zhang S.-G."/>
            <person name="Huang M.-R."/>
            <person name="Wu R."/>
            <person name="Zhou Y."/>
        </authorList>
    </citation>
    <scope>NUCLEOTIDE SEQUENCE [LARGE SCALE GENOMIC DNA]</scope>
    <source>
        <strain evidence="7 8">MB_m1</strain>
    </source>
</reference>
<dbReference type="InterPro" id="IPR036259">
    <property type="entry name" value="MFS_trans_sf"/>
</dbReference>
<sequence>MAARDIDYDSDSDSDYDYDFDFDYTLRSFLSLFSLLFSLLSSLLPGLMYLISSKCLPVNRLETEHSVHDGEPEKSHQQMEGQDWNGDAHLRLDSHGLPLVPQPSSFKDDPLNWPSRLKWAVLVQVGLMAFLGPYNAALINPSLVLLADGMNVTPKVAAYSTTTGIIVGGLSPFIWTPLTNYYGRRPVTLLAILITVMGGIGSGASPNFSALLGTRALCGFGFGGMMSVGTACVNDMFFLHERGEKTGVYSIFVTNGAHVAALIGGFLGGAAGWQWDFYLGAISTSLCLLVALFCFPETLFSHDPTFLANRTERTYMQMLFSFRGNMIPGHHLRVSDFLQSPSMLRYPSILLPFWYYTWSWTFINVMPAISLANIYTHFYGLGPGPIGACLGVSLIIGSVLGECFAGRASDYLVLQQAGRHQNVRKPEYRLYLCTLSAVFMPVGLILFGATVGKYSFYVPLVGLGLGVFGLQIASTTLYAYTSDCYKPQTPESGTVFNLSRGLSFVVGYFALPFAQEVGYFWAWFTFAAALFCSFLPIVALMVWGEKWRKVLGAPTWNRDL</sequence>
<dbReference type="OrthoDB" id="2585655at2759"/>
<evidence type="ECO:0000259" key="6">
    <source>
        <dbReference type="PROSITE" id="PS50850"/>
    </source>
</evidence>
<feature type="transmembrane region" description="Helical" evidence="5">
    <location>
        <begin position="428"/>
        <end position="450"/>
    </location>
</feature>
<feature type="transmembrane region" description="Helical" evidence="5">
    <location>
        <begin position="384"/>
        <end position="407"/>
    </location>
</feature>
<keyword evidence="8" id="KW-1185">Reference proteome</keyword>
<dbReference type="PANTHER" id="PTHR23502:SF181">
    <property type="entry name" value="MAJOR FACILITATOR SUPERFAMILY (MFS) PROFILE DOMAIN-CONTAINING PROTEIN"/>
    <property type="match status" value="1"/>
</dbReference>
<dbReference type="InParanoid" id="K1X915"/>
<dbReference type="GO" id="GO:0022857">
    <property type="term" value="F:transmembrane transporter activity"/>
    <property type="evidence" value="ECO:0007669"/>
    <property type="project" value="InterPro"/>
</dbReference>
<dbReference type="PROSITE" id="PS50850">
    <property type="entry name" value="MFS"/>
    <property type="match status" value="1"/>
</dbReference>
<accession>K1X915</accession>
<feature type="transmembrane region" description="Helical" evidence="5">
    <location>
        <begin position="187"/>
        <end position="208"/>
    </location>
</feature>
<feature type="domain" description="Major facilitator superfamily (MFS) profile" evidence="6">
    <location>
        <begin position="121"/>
        <end position="548"/>
    </location>
</feature>
<evidence type="ECO:0000313" key="7">
    <source>
        <dbReference type="EMBL" id="EKD17208.1"/>
    </source>
</evidence>
<feature type="transmembrane region" description="Helical" evidence="5">
    <location>
        <begin position="220"/>
        <end position="239"/>
    </location>
</feature>
<dbReference type="Pfam" id="PF07690">
    <property type="entry name" value="MFS_1"/>
    <property type="match status" value="1"/>
</dbReference>
<evidence type="ECO:0000256" key="3">
    <source>
        <dbReference type="ARBA" id="ARBA00022989"/>
    </source>
</evidence>
<dbReference type="eggNOG" id="KOG0255">
    <property type="taxonomic scope" value="Eukaryota"/>
</dbReference>
<evidence type="ECO:0000313" key="8">
    <source>
        <dbReference type="Proteomes" id="UP000006753"/>
    </source>
</evidence>
<feature type="transmembrane region" description="Helical" evidence="5">
    <location>
        <begin position="29"/>
        <end position="51"/>
    </location>
</feature>
<feature type="transmembrane region" description="Helical" evidence="5">
    <location>
        <begin position="353"/>
        <end position="378"/>
    </location>
</feature>
<evidence type="ECO:0000256" key="2">
    <source>
        <dbReference type="ARBA" id="ARBA00022692"/>
    </source>
</evidence>
<feature type="transmembrane region" description="Helical" evidence="5">
    <location>
        <begin position="251"/>
        <end position="271"/>
    </location>
</feature>
<dbReference type="InterPro" id="IPR011701">
    <property type="entry name" value="MFS"/>
</dbReference>
<dbReference type="EMBL" id="JH921437">
    <property type="protein sequence ID" value="EKD17208.1"/>
    <property type="molecule type" value="Genomic_DNA"/>
</dbReference>
<feature type="transmembrane region" description="Helical" evidence="5">
    <location>
        <begin position="117"/>
        <end position="136"/>
    </location>
</feature>
<protein>
    <submittedName>
        <fullName evidence="7">MFS multidrug transporter</fullName>
    </submittedName>
</protein>
<comment type="subcellular location">
    <subcellularLocation>
        <location evidence="1">Membrane</location>
        <topology evidence="1">Multi-pass membrane protein</topology>
    </subcellularLocation>
</comment>
<feature type="transmembrane region" description="Helical" evidence="5">
    <location>
        <begin position="277"/>
        <end position="295"/>
    </location>
</feature>
<feature type="transmembrane region" description="Helical" evidence="5">
    <location>
        <begin position="156"/>
        <end position="175"/>
    </location>
</feature>
<keyword evidence="2 5" id="KW-0812">Transmembrane</keyword>
<evidence type="ECO:0000256" key="4">
    <source>
        <dbReference type="ARBA" id="ARBA00023136"/>
    </source>
</evidence>
<dbReference type="HOGENOM" id="CLU_008455_13_0_1"/>
<keyword evidence="3 5" id="KW-1133">Transmembrane helix</keyword>
<keyword evidence="4 5" id="KW-0472">Membrane</keyword>
<dbReference type="AlphaFoldDB" id="K1X915"/>
<feature type="transmembrane region" description="Helical" evidence="5">
    <location>
        <begin position="520"/>
        <end position="543"/>
    </location>
</feature>
<dbReference type="GO" id="GO:0005886">
    <property type="term" value="C:plasma membrane"/>
    <property type="evidence" value="ECO:0007669"/>
    <property type="project" value="TreeGrafter"/>
</dbReference>
<dbReference type="OMA" id="FFRPFQM"/>
<dbReference type="SUPFAM" id="SSF103473">
    <property type="entry name" value="MFS general substrate transporter"/>
    <property type="match status" value="1"/>
</dbReference>
<feature type="transmembrane region" description="Helical" evidence="5">
    <location>
        <begin position="456"/>
        <end position="481"/>
    </location>
</feature>
<dbReference type="PANTHER" id="PTHR23502">
    <property type="entry name" value="MAJOR FACILITATOR SUPERFAMILY"/>
    <property type="match status" value="1"/>
</dbReference>
<dbReference type="InterPro" id="IPR020846">
    <property type="entry name" value="MFS_dom"/>
</dbReference>
<dbReference type="GeneID" id="18760720"/>
<evidence type="ECO:0000256" key="5">
    <source>
        <dbReference type="SAM" id="Phobius"/>
    </source>
</evidence>